<gene>
    <name evidence="1" type="ORF">HAND00432_LOCUS10266</name>
</gene>
<dbReference type="AlphaFoldDB" id="A0A6U2FKF5"/>
<organism evidence="1">
    <name type="scientific">Hemiselmis andersenii</name>
    <name type="common">Cryptophyte alga</name>
    <dbReference type="NCBI Taxonomy" id="464988"/>
    <lineage>
        <taxon>Eukaryota</taxon>
        <taxon>Cryptophyceae</taxon>
        <taxon>Cryptomonadales</taxon>
        <taxon>Hemiselmidaceae</taxon>
        <taxon>Hemiselmis</taxon>
    </lineage>
</organism>
<sequence length="472" mass="53790">MPLTSKPMEEEVAHSPRLYAFPFRSSADRFKQKEMEKESTHLFYEINTYDTSTKIKESPRKLAHIFHKPSEAGVAAPGSVDVPVYNTDCGPNKTLTSNMLESPRRFAFNYTAKRFNHKPREVVDTVYEVNTLHKAGMERLIAESPRKYSQMRSKVARDDGMLKEVHADYTPRNYEMQHLLEKDPKRYAIMNSQVPRDKGMFRELNPAVYNTEVLHLAGVATEAQRKPGCASTFQRTPRKPMNFTTDAPDKVYNSEVGKHASMYKDILESPRRYSNMAHSGRSDPPGTQNIAKDLLYQTEDVPVKPTLAFSIKRTPLLYSQMASSTPRFREEESSNNQAVYDLDSFPRGEGSIAKRVMESPRRYFGAQSHTDRGMASQNVGQQQLVYNPQIGRSGDTMTMEETIKRTPLSYANIRSVIPRFKAEKKAATTDEFEQLLRNPDRIDLKFQIRGNIVVKKTSDRAQLVVGRQAPTA</sequence>
<name>A0A6U2FKF5_HEMAN</name>
<proteinExistence type="predicted"/>
<dbReference type="EMBL" id="HBFX01017013">
    <property type="protein sequence ID" value="CAD8955728.1"/>
    <property type="molecule type" value="Transcribed_RNA"/>
</dbReference>
<accession>A0A6U2FKF5</accession>
<evidence type="ECO:0000313" key="1">
    <source>
        <dbReference type="EMBL" id="CAD8955728.1"/>
    </source>
</evidence>
<reference evidence="1" key="1">
    <citation type="submission" date="2021-01" db="EMBL/GenBank/DDBJ databases">
        <authorList>
            <person name="Corre E."/>
            <person name="Pelletier E."/>
            <person name="Niang G."/>
            <person name="Scheremetjew M."/>
            <person name="Finn R."/>
            <person name="Kale V."/>
            <person name="Holt S."/>
            <person name="Cochrane G."/>
            <person name="Meng A."/>
            <person name="Brown T."/>
            <person name="Cohen L."/>
        </authorList>
    </citation>
    <scope>NUCLEOTIDE SEQUENCE</scope>
    <source>
        <strain evidence="1">CCMP644</strain>
    </source>
</reference>
<protein>
    <submittedName>
        <fullName evidence="1">Uncharacterized protein</fullName>
    </submittedName>
</protein>